<gene>
    <name evidence="1" type="ORF">IV36_GL002270</name>
</gene>
<dbReference type="PANTHER" id="PTHR41260:SF1">
    <property type="entry name" value="PROTEIN ECSC"/>
    <property type="match status" value="1"/>
</dbReference>
<evidence type="ECO:0000313" key="2">
    <source>
        <dbReference type="Proteomes" id="UP000051727"/>
    </source>
</evidence>
<comment type="caution">
    <text evidence="1">The sequence shown here is derived from an EMBL/GenBank/DDBJ whole genome shotgun (WGS) entry which is preliminary data.</text>
</comment>
<name>A0A0R2FXE2_9LACO</name>
<accession>A0A0R2FXE2</accession>
<evidence type="ECO:0000313" key="1">
    <source>
        <dbReference type="EMBL" id="KRN30231.1"/>
    </source>
</evidence>
<protein>
    <recommendedName>
        <fullName evidence="3">EcsC family protein</fullName>
    </recommendedName>
</protein>
<organism evidence="1 2">
    <name type="scientific">Liquorilactobacillus mali</name>
    <dbReference type="NCBI Taxonomy" id="1618"/>
    <lineage>
        <taxon>Bacteria</taxon>
        <taxon>Bacillati</taxon>
        <taxon>Bacillota</taxon>
        <taxon>Bacilli</taxon>
        <taxon>Lactobacillales</taxon>
        <taxon>Lactobacillaceae</taxon>
        <taxon>Liquorilactobacillus</taxon>
    </lineage>
</organism>
<proteinExistence type="predicted"/>
<dbReference type="InterPro" id="IPR024787">
    <property type="entry name" value="EcsC"/>
</dbReference>
<dbReference type="Proteomes" id="UP000051727">
    <property type="component" value="Unassembled WGS sequence"/>
</dbReference>
<reference evidence="1 2" key="1">
    <citation type="journal article" date="2015" name="Genome Announc.">
        <title>Expanding the biotechnology potential of lactobacilli through comparative genomics of 213 strains and associated genera.</title>
        <authorList>
            <person name="Sun Z."/>
            <person name="Harris H.M."/>
            <person name="McCann A."/>
            <person name="Guo C."/>
            <person name="Argimon S."/>
            <person name="Zhang W."/>
            <person name="Yang X."/>
            <person name="Jeffery I.B."/>
            <person name="Cooney J.C."/>
            <person name="Kagawa T.F."/>
            <person name="Liu W."/>
            <person name="Song Y."/>
            <person name="Salvetti E."/>
            <person name="Wrobel A."/>
            <person name="Rasinkangas P."/>
            <person name="Parkhill J."/>
            <person name="Rea M.C."/>
            <person name="O'Sullivan O."/>
            <person name="Ritari J."/>
            <person name="Douillard F.P."/>
            <person name="Paul Ross R."/>
            <person name="Yang R."/>
            <person name="Briner A.E."/>
            <person name="Felis G.E."/>
            <person name="de Vos W.M."/>
            <person name="Barrangou R."/>
            <person name="Klaenhammer T.R."/>
            <person name="Caufield P.W."/>
            <person name="Cui Y."/>
            <person name="Zhang H."/>
            <person name="O'Toole P.W."/>
        </authorList>
    </citation>
    <scope>NUCLEOTIDE SEQUENCE [LARGE SCALE GENOMIC DNA]</scope>
    <source>
        <strain evidence="1 2">ATCC 27304</strain>
    </source>
</reference>
<dbReference type="PATRIC" id="fig|1618.3.peg.2334"/>
<dbReference type="AlphaFoldDB" id="A0A0R2FXE2"/>
<dbReference type="Pfam" id="PF12787">
    <property type="entry name" value="EcsC"/>
    <property type="match status" value="1"/>
</dbReference>
<evidence type="ECO:0008006" key="3">
    <source>
        <dbReference type="Google" id="ProtNLM"/>
    </source>
</evidence>
<sequence>MNNKRDGFWNQDIINETKSRFANNRSYISETMQSKMMETLDWAYDKTTNGLPGQESIDDLVNDYLSKYDKETAIDKLIQFQVAKAATSGFVTGFGGAITFPVTIPANIASVILFQMRMIAAIARIRGYDLKSDQVQTFVYATLAGTSVSDIVKKTGILFTNKLATGMIKRIPGTALVRINQKVGFRLATKFGSKGLINLGKMVPVLGAVVGGTFDTTSTLAIASLAKKTFLEEGVAVGDGTVIDKKILKVIPEKSNKEWD</sequence>
<dbReference type="PANTHER" id="PTHR41260">
    <property type="entry name" value="PROTEIN ECSC"/>
    <property type="match status" value="1"/>
</dbReference>
<dbReference type="EMBL" id="JQAR01000008">
    <property type="protein sequence ID" value="KRN30231.1"/>
    <property type="molecule type" value="Genomic_DNA"/>
</dbReference>